<keyword evidence="3" id="KW-1185">Reference proteome</keyword>
<accession>A0A0N4TCL0</accession>
<feature type="compositionally biased region" description="Basic and acidic residues" evidence="1">
    <location>
        <begin position="1"/>
        <end position="14"/>
    </location>
</feature>
<protein>
    <submittedName>
        <fullName evidence="2 4">Uncharacterized protein</fullName>
    </submittedName>
</protein>
<evidence type="ECO:0000313" key="3">
    <source>
        <dbReference type="Proteomes" id="UP000278627"/>
    </source>
</evidence>
<dbReference type="Proteomes" id="UP000278627">
    <property type="component" value="Unassembled WGS sequence"/>
</dbReference>
<evidence type="ECO:0000256" key="1">
    <source>
        <dbReference type="SAM" id="MobiDB-lite"/>
    </source>
</evidence>
<feature type="region of interest" description="Disordered" evidence="1">
    <location>
        <begin position="1"/>
        <end position="25"/>
    </location>
</feature>
<reference evidence="2 3" key="2">
    <citation type="submission" date="2018-11" db="EMBL/GenBank/DDBJ databases">
        <authorList>
            <consortium name="Pathogen Informatics"/>
        </authorList>
    </citation>
    <scope>NUCLEOTIDE SEQUENCE [LARGE SCALE GENOMIC DNA]</scope>
</reference>
<proteinExistence type="predicted"/>
<gene>
    <name evidence="2" type="ORF">BPAG_LOCUS5911</name>
</gene>
<dbReference type="WBParaSite" id="BPAG_0000594801-mRNA-1">
    <property type="protein sequence ID" value="BPAG_0000594801-mRNA-1"/>
    <property type="gene ID" value="BPAG_0000594801"/>
</dbReference>
<evidence type="ECO:0000313" key="4">
    <source>
        <dbReference type="WBParaSite" id="BPAG_0000594801-mRNA-1"/>
    </source>
</evidence>
<reference evidence="4" key="1">
    <citation type="submission" date="2017-02" db="UniProtKB">
        <authorList>
            <consortium name="WormBaseParasite"/>
        </authorList>
    </citation>
    <scope>IDENTIFICATION</scope>
</reference>
<organism evidence="4">
    <name type="scientific">Brugia pahangi</name>
    <name type="common">Filarial nematode worm</name>
    <dbReference type="NCBI Taxonomy" id="6280"/>
    <lineage>
        <taxon>Eukaryota</taxon>
        <taxon>Metazoa</taxon>
        <taxon>Ecdysozoa</taxon>
        <taxon>Nematoda</taxon>
        <taxon>Chromadorea</taxon>
        <taxon>Rhabditida</taxon>
        <taxon>Spirurina</taxon>
        <taxon>Spiruromorpha</taxon>
        <taxon>Filarioidea</taxon>
        <taxon>Onchocercidae</taxon>
        <taxon>Brugia</taxon>
    </lineage>
</organism>
<evidence type="ECO:0000313" key="2">
    <source>
        <dbReference type="EMBL" id="VDN87097.1"/>
    </source>
</evidence>
<dbReference type="AlphaFoldDB" id="A0A0N4TCL0"/>
<sequence length="90" mass="10473">MHWQHSSKEKEKPPRPPLTPSDDFRSKSAQIRSYVRELLVPKKPPLLIKPVPNRLHRIDGSGRYDLHVSKLFATTDIFSKQCLLNRLAFL</sequence>
<name>A0A0N4TCL0_BRUPA</name>
<dbReference type="EMBL" id="UZAD01004755">
    <property type="protein sequence ID" value="VDN87097.1"/>
    <property type="molecule type" value="Genomic_DNA"/>
</dbReference>